<feature type="domain" description="Elongation factor G-binding protein N-terminal" evidence="1">
    <location>
        <begin position="5"/>
        <end position="87"/>
    </location>
</feature>
<feature type="domain" description="Elongation factor G-binding protein C-terminal treble-clef zinc-finger" evidence="2">
    <location>
        <begin position="100"/>
        <end position="201"/>
    </location>
</feature>
<evidence type="ECO:0000313" key="3">
    <source>
        <dbReference type="EMBL" id="WCT54707.1"/>
    </source>
</evidence>
<dbReference type="EMBL" id="CP117416">
    <property type="protein sequence ID" value="WCT54707.1"/>
    <property type="molecule type" value="Genomic_DNA"/>
</dbReference>
<dbReference type="Pfam" id="PF07299">
    <property type="entry name" value="EF-G-binding_N"/>
    <property type="match status" value="1"/>
</dbReference>
<dbReference type="KEGG" id="pka:PQ456_16075"/>
<accession>A0AAX3LXN3</accession>
<sequence>MQTPFIHNDQLNFIKKQADFLLKTMRSVGDRKVLETVRETAVMNVIQAFEHLTPEQKSLLEQLSTYEATHDLENYLDELDAYVIPFPEVSLKQIQKLFPKAKKLKTPNLEMIDYTHTTYLRWTDIATNRLYIVYPYQDQMVGIEGQMTSMNKKGFCMFCNRHRELGFFNVKIKASGSPDNIASVGQYICIDHEECNHNIADTTALEKFIASVGK</sequence>
<dbReference type="Gene3D" id="1.20.1280.250">
    <property type="match status" value="1"/>
</dbReference>
<proteinExistence type="predicted"/>
<protein>
    <submittedName>
        <fullName evidence="3">FusB/FusC family EF-G-binding protein</fullName>
    </submittedName>
</protein>
<dbReference type="AlphaFoldDB" id="A0AAX3LXN3"/>
<evidence type="ECO:0000259" key="2">
    <source>
        <dbReference type="Pfam" id="PF16571"/>
    </source>
</evidence>
<dbReference type="Proteomes" id="UP001220509">
    <property type="component" value="Chromosome"/>
</dbReference>
<reference evidence="3 4" key="1">
    <citation type="submission" date="2023-02" db="EMBL/GenBank/DDBJ databases">
        <title>Genome sequence of Paenibacillus kyungheensis KACC 18744.</title>
        <authorList>
            <person name="Kim S."/>
            <person name="Heo J."/>
            <person name="Kwon S.-W."/>
        </authorList>
    </citation>
    <scope>NUCLEOTIDE SEQUENCE [LARGE SCALE GENOMIC DNA]</scope>
    <source>
        <strain evidence="3 4">KACC 18744</strain>
    </source>
</reference>
<dbReference type="InterPro" id="IPR010841">
    <property type="entry name" value="EF-G-binding_N"/>
</dbReference>
<gene>
    <name evidence="3" type="ORF">PQ456_16075</name>
</gene>
<evidence type="ECO:0000259" key="1">
    <source>
        <dbReference type="Pfam" id="PF07299"/>
    </source>
</evidence>
<dbReference type="RefSeq" id="WP_273613194.1">
    <property type="nucleotide sequence ID" value="NZ_CP117416.1"/>
</dbReference>
<dbReference type="InterPro" id="IPR038344">
    <property type="entry name" value="EF-G_N_sf"/>
</dbReference>
<evidence type="ECO:0000313" key="4">
    <source>
        <dbReference type="Proteomes" id="UP001220509"/>
    </source>
</evidence>
<name>A0AAX3LXN3_9BACL</name>
<organism evidence="3 4">
    <name type="scientific">Paenibacillus kyungheensis</name>
    <dbReference type="NCBI Taxonomy" id="1452732"/>
    <lineage>
        <taxon>Bacteria</taxon>
        <taxon>Bacillati</taxon>
        <taxon>Bacillota</taxon>
        <taxon>Bacilli</taxon>
        <taxon>Bacillales</taxon>
        <taxon>Paenibacillaceae</taxon>
        <taxon>Paenibacillus</taxon>
    </lineage>
</organism>
<dbReference type="Pfam" id="PF16571">
    <property type="entry name" value="FBP_C"/>
    <property type="match status" value="1"/>
</dbReference>
<dbReference type="CDD" id="cd16342">
    <property type="entry name" value="FusC_FusB"/>
    <property type="match status" value="1"/>
</dbReference>
<dbReference type="InterPro" id="IPR032330">
    <property type="entry name" value="EF-G-binding_C"/>
</dbReference>
<keyword evidence="4" id="KW-1185">Reference proteome</keyword>